<dbReference type="Proteomes" id="UP000604046">
    <property type="component" value="Unassembled WGS sequence"/>
</dbReference>
<name>A0A812V1X4_9DINO</name>
<protein>
    <submittedName>
        <fullName evidence="1">Uncharacterized protein</fullName>
    </submittedName>
</protein>
<evidence type="ECO:0000313" key="1">
    <source>
        <dbReference type="EMBL" id="CAE7592159.1"/>
    </source>
</evidence>
<dbReference type="EMBL" id="CAJNDS010002774">
    <property type="protein sequence ID" value="CAE7592159.1"/>
    <property type="molecule type" value="Genomic_DNA"/>
</dbReference>
<organism evidence="1 2">
    <name type="scientific">Symbiodinium natans</name>
    <dbReference type="NCBI Taxonomy" id="878477"/>
    <lineage>
        <taxon>Eukaryota</taxon>
        <taxon>Sar</taxon>
        <taxon>Alveolata</taxon>
        <taxon>Dinophyceae</taxon>
        <taxon>Suessiales</taxon>
        <taxon>Symbiodiniaceae</taxon>
        <taxon>Symbiodinium</taxon>
    </lineage>
</organism>
<gene>
    <name evidence="1" type="ORF">SNAT2548_LOCUS33708</name>
</gene>
<reference evidence="1" key="1">
    <citation type="submission" date="2021-02" db="EMBL/GenBank/DDBJ databases">
        <authorList>
            <person name="Dougan E. K."/>
            <person name="Rhodes N."/>
            <person name="Thang M."/>
            <person name="Chan C."/>
        </authorList>
    </citation>
    <scope>NUCLEOTIDE SEQUENCE</scope>
</reference>
<evidence type="ECO:0000313" key="2">
    <source>
        <dbReference type="Proteomes" id="UP000604046"/>
    </source>
</evidence>
<proteinExistence type="predicted"/>
<accession>A0A812V1X4</accession>
<sequence>EKLNYFMPSLVGPNHIDAISSLRAQLPIPQWLLSIELVKRFLADIFTATLRTIKEQVANDWDNLPFNADIEADPAFFGKLQEIVDASTAKLCRESL</sequence>
<comment type="caution">
    <text evidence="1">The sequence shown here is derived from an EMBL/GenBank/DDBJ whole genome shotgun (WGS) entry which is preliminary data.</text>
</comment>
<keyword evidence="2" id="KW-1185">Reference proteome</keyword>
<feature type="non-terminal residue" evidence="1">
    <location>
        <position position="96"/>
    </location>
</feature>
<dbReference type="AlphaFoldDB" id="A0A812V1X4"/>